<dbReference type="Proteomes" id="UP000316981">
    <property type="component" value="Unassembled WGS sequence"/>
</dbReference>
<dbReference type="InterPro" id="IPR006521">
    <property type="entry name" value="Tail_protein_I"/>
</dbReference>
<dbReference type="NCBIfam" id="TIGR01634">
    <property type="entry name" value="tail_P2_I"/>
    <property type="match status" value="1"/>
</dbReference>
<comment type="caution">
    <text evidence="1">The sequence shown here is derived from an EMBL/GenBank/DDBJ whole genome shotgun (WGS) entry which is preliminary data.</text>
</comment>
<name>A0A558FD37_9GAMM</name>
<organism evidence="1 2">
    <name type="scientific">Acinetobacter colistiniresistens</name>
    <dbReference type="NCBI Taxonomy" id="280145"/>
    <lineage>
        <taxon>Bacteria</taxon>
        <taxon>Pseudomonadati</taxon>
        <taxon>Pseudomonadota</taxon>
        <taxon>Gammaproteobacteria</taxon>
        <taxon>Moraxellales</taxon>
        <taxon>Moraxellaceae</taxon>
        <taxon>Acinetobacter</taxon>
    </lineage>
</organism>
<evidence type="ECO:0000313" key="2">
    <source>
        <dbReference type="Proteomes" id="UP000316981"/>
    </source>
</evidence>
<reference evidence="1 2" key="1">
    <citation type="submission" date="2019-07" db="EMBL/GenBank/DDBJ databases">
        <title>Draft Genome Sequence of the first blaOXA-58-Harboring Acinetobacter colistiniresistens clinical isolate from Brazil.</title>
        <authorList>
            <person name="Favaro L.S."/>
            <person name="Paula-Petroli S.B."/>
            <person name="Moura C.F."/>
            <person name="Tognim M.C.B."/>
            <person name="Venancio E.J."/>
            <person name="Yamada-Ogatta S.F."/>
            <person name="Carrara-Marroni F.E."/>
        </authorList>
    </citation>
    <scope>NUCLEOTIDE SEQUENCE [LARGE SCALE GENOMIC DNA]</scope>
    <source>
        <strain evidence="1 2">DL</strain>
    </source>
</reference>
<dbReference type="EMBL" id="VMTP01000048">
    <property type="protein sequence ID" value="TVT83426.1"/>
    <property type="molecule type" value="Genomic_DNA"/>
</dbReference>
<proteinExistence type="predicted"/>
<dbReference type="Pfam" id="PF09684">
    <property type="entry name" value="Tail_P2_I"/>
    <property type="match status" value="1"/>
</dbReference>
<gene>
    <name evidence="1" type="ORF">FPV60_07660</name>
</gene>
<sequence length="201" mass="22946">MNLLPPNATDFENKIVETSAQMTELNADLSSLIRIDDAPSDFLSILAWQFSVDRWQDDWPDEVKRAQIKNSIKVHQHKGTNFALRSIVESFGYSLTVHEWWQESPMNVPGTFQITVETNGRALSERTYKTLVELLHDAKPLTRELKGIEINVINVEGETNVAAALYCGEDITIYPKVDDPNSLIYPIFAFYEHEITSIYPK</sequence>
<dbReference type="AlphaFoldDB" id="A0A558FD37"/>
<accession>A0A558FD37</accession>
<protein>
    <submittedName>
        <fullName evidence="1">Phage tail protein I</fullName>
    </submittedName>
</protein>
<evidence type="ECO:0000313" key="1">
    <source>
        <dbReference type="EMBL" id="TVT83426.1"/>
    </source>
</evidence>
<dbReference type="RefSeq" id="WP_144583193.1">
    <property type="nucleotide sequence ID" value="NZ_VMTP01000048.1"/>
</dbReference>